<dbReference type="NCBIfam" id="TIGR00229">
    <property type="entry name" value="sensory_box"/>
    <property type="match status" value="1"/>
</dbReference>
<evidence type="ECO:0000256" key="2">
    <source>
        <dbReference type="ARBA" id="ARBA00004370"/>
    </source>
</evidence>
<dbReference type="SMART" id="SM00304">
    <property type="entry name" value="HAMP"/>
    <property type="match status" value="1"/>
</dbReference>
<keyword evidence="8" id="KW-0067">ATP-binding</keyword>
<dbReference type="Proteomes" id="UP000190285">
    <property type="component" value="Unassembled WGS sequence"/>
</dbReference>
<dbReference type="InterPro" id="IPR004358">
    <property type="entry name" value="Sig_transdc_His_kin-like_C"/>
</dbReference>
<evidence type="ECO:0000259" key="12">
    <source>
        <dbReference type="PROSITE" id="PS50113"/>
    </source>
</evidence>
<evidence type="ECO:0000256" key="10">
    <source>
        <dbReference type="SAM" id="Phobius"/>
    </source>
</evidence>
<dbReference type="PANTHER" id="PTHR43065:SF10">
    <property type="entry name" value="PEROXIDE STRESS-ACTIVATED HISTIDINE KINASE MAK3"/>
    <property type="match status" value="1"/>
</dbReference>
<dbReference type="PROSITE" id="PS50109">
    <property type="entry name" value="HIS_KIN"/>
    <property type="match status" value="1"/>
</dbReference>
<feature type="transmembrane region" description="Helical" evidence="10">
    <location>
        <begin position="163"/>
        <end position="181"/>
    </location>
</feature>
<accession>A0A1T5IP25</accession>
<organism evidence="14 15">
    <name type="scientific">Maledivibacter halophilus</name>
    <dbReference type="NCBI Taxonomy" id="36842"/>
    <lineage>
        <taxon>Bacteria</taxon>
        <taxon>Bacillati</taxon>
        <taxon>Bacillota</taxon>
        <taxon>Clostridia</taxon>
        <taxon>Peptostreptococcales</taxon>
        <taxon>Caminicellaceae</taxon>
        <taxon>Maledivibacter</taxon>
    </lineage>
</organism>
<dbReference type="GO" id="GO:0005524">
    <property type="term" value="F:ATP binding"/>
    <property type="evidence" value="ECO:0007669"/>
    <property type="project" value="UniProtKB-KW"/>
</dbReference>
<proteinExistence type="predicted"/>
<keyword evidence="10" id="KW-0812">Transmembrane</keyword>
<dbReference type="SUPFAM" id="SSF158472">
    <property type="entry name" value="HAMP domain-like"/>
    <property type="match status" value="1"/>
</dbReference>
<dbReference type="Pfam" id="PF13426">
    <property type="entry name" value="PAS_9"/>
    <property type="match status" value="1"/>
</dbReference>
<dbReference type="AlphaFoldDB" id="A0A1T5IP25"/>
<keyword evidence="6" id="KW-0547">Nucleotide-binding</keyword>
<dbReference type="Pfam" id="PF02518">
    <property type="entry name" value="HATPase_c"/>
    <property type="match status" value="1"/>
</dbReference>
<dbReference type="EMBL" id="FUZT01000001">
    <property type="protein sequence ID" value="SKC40723.1"/>
    <property type="molecule type" value="Genomic_DNA"/>
</dbReference>
<keyword evidence="5" id="KW-0808">Transferase</keyword>
<dbReference type="SUPFAM" id="SSF55874">
    <property type="entry name" value="ATPase domain of HSP90 chaperone/DNA topoisomerase II/histidine kinase"/>
    <property type="match status" value="1"/>
</dbReference>
<dbReference type="PROSITE" id="PS50113">
    <property type="entry name" value="PAC"/>
    <property type="match status" value="1"/>
</dbReference>
<dbReference type="CDD" id="cd00082">
    <property type="entry name" value="HisKA"/>
    <property type="match status" value="1"/>
</dbReference>
<evidence type="ECO:0000256" key="9">
    <source>
        <dbReference type="ARBA" id="ARBA00023012"/>
    </source>
</evidence>
<dbReference type="Pfam" id="PF00512">
    <property type="entry name" value="HisKA"/>
    <property type="match status" value="1"/>
</dbReference>
<evidence type="ECO:0000256" key="5">
    <source>
        <dbReference type="ARBA" id="ARBA00022679"/>
    </source>
</evidence>
<evidence type="ECO:0000259" key="13">
    <source>
        <dbReference type="PROSITE" id="PS50885"/>
    </source>
</evidence>
<dbReference type="SMART" id="SM00388">
    <property type="entry name" value="HisKA"/>
    <property type="match status" value="1"/>
</dbReference>
<feature type="domain" description="HAMP" evidence="13">
    <location>
        <begin position="182"/>
        <end position="234"/>
    </location>
</feature>
<dbReference type="InterPro" id="IPR003661">
    <property type="entry name" value="HisK_dim/P_dom"/>
</dbReference>
<dbReference type="Gene3D" id="1.10.287.130">
    <property type="match status" value="1"/>
</dbReference>
<dbReference type="PRINTS" id="PR00344">
    <property type="entry name" value="BCTRLSENSOR"/>
</dbReference>
<dbReference type="OrthoDB" id="9764522at2"/>
<keyword evidence="4" id="KW-0597">Phosphoprotein</keyword>
<dbReference type="InterPro" id="IPR005467">
    <property type="entry name" value="His_kinase_dom"/>
</dbReference>
<dbReference type="SUPFAM" id="SSF55785">
    <property type="entry name" value="PYP-like sensor domain (PAS domain)"/>
    <property type="match status" value="1"/>
</dbReference>
<evidence type="ECO:0000256" key="3">
    <source>
        <dbReference type="ARBA" id="ARBA00012438"/>
    </source>
</evidence>
<dbReference type="InterPro" id="IPR035965">
    <property type="entry name" value="PAS-like_dom_sf"/>
</dbReference>
<comment type="catalytic activity">
    <reaction evidence="1">
        <text>ATP + protein L-histidine = ADP + protein N-phospho-L-histidine.</text>
        <dbReference type="EC" id="2.7.13.3"/>
    </reaction>
</comment>
<evidence type="ECO:0000256" key="8">
    <source>
        <dbReference type="ARBA" id="ARBA00022840"/>
    </source>
</evidence>
<keyword evidence="9" id="KW-0902">Two-component regulatory system</keyword>
<evidence type="ECO:0000259" key="11">
    <source>
        <dbReference type="PROSITE" id="PS50109"/>
    </source>
</evidence>
<dbReference type="CDD" id="cd06225">
    <property type="entry name" value="HAMP"/>
    <property type="match status" value="1"/>
</dbReference>
<evidence type="ECO:0000256" key="1">
    <source>
        <dbReference type="ARBA" id="ARBA00000085"/>
    </source>
</evidence>
<protein>
    <recommendedName>
        <fullName evidence="3">histidine kinase</fullName>
        <ecNumber evidence="3">2.7.13.3</ecNumber>
    </recommendedName>
</protein>
<dbReference type="GO" id="GO:0000155">
    <property type="term" value="F:phosphorelay sensor kinase activity"/>
    <property type="evidence" value="ECO:0007669"/>
    <property type="project" value="InterPro"/>
</dbReference>
<reference evidence="14 15" key="1">
    <citation type="submission" date="2017-02" db="EMBL/GenBank/DDBJ databases">
        <authorList>
            <person name="Peterson S.W."/>
        </authorList>
    </citation>
    <scope>NUCLEOTIDE SEQUENCE [LARGE SCALE GENOMIC DNA]</scope>
    <source>
        <strain evidence="14 15">M1</strain>
    </source>
</reference>
<dbReference type="InterPro" id="IPR000014">
    <property type="entry name" value="PAS"/>
</dbReference>
<dbReference type="Pfam" id="PF00672">
    <property type="entry name" value="HAMP"/>
    <property type="match status" value="1"/>
</dbReference>
<dbReference type="Gene3D" id="3.30.450.20">
    <property type="entry name" value="PAS domain"/>
    <property type="match status" value="1"/>
</dbReference>
<dbReference type="InterPro" id="IPR036097">
    <property type="entry name" value="HisK_dim/P_sf"/>
</dbReference>
<dbReference type="PANTHER" id="PTHR43065">
    <property type="entry name" value="SENSOR HISTIDINE KINASE"/>
    <property type="match status" value="1"/>
</dbReference>
<dbReference type="InterPro" id="IPR000700">
    <property type="entry name" value="PAS-assoc_C"/>
</dbReference>
<keyword evidence="10" id="KW-1133">Transmembrane helix</keyword>
<evidence type="ECO:0000256" key="6">
    <source>
        <dbReference type="ARBA" id="ARBA00022741"/>
    </source>
</evidence>
<dbReference type="STRING" id="36842.SAMN02194393_00577"/>
<gene>
    <name evidence="14" type="ORF">SAMN02194393_00577</name>
</gene>
<dbReference type="GO" id="GO:0016020">
    <property type="term" value="C:membrane"/>
    <property type="evidence" value="ECO:0007669"/>
    <property type="project" value="UniProtKB-SubCell"/>
</dbReference>
<dbReference type="Gene3D" id="6.10.340.10">
    <property type="match status" value="1"/>
</dbReference>
<dbReference type="InterPro" id="IPR036890">
    <property type="entry name" value="HATPase_C_sf"/>
</dbReference>
<dbReference type="InterPro" id="IPR003594">
    <property type="entry name" value="HATPase_dom"/>
</dbReference>
<name>A0A1T5IP25_9FIRM</name>
<dbReference type="CDD" id="cd00130">
    <property type="entry name" value="PAS"/>
    <property type="match status" value="1"/>
</dbReference>
<dbReference type="RefSeq" id="WP_079489194.1">
    <property type="nucleotide sequence ID" value="NZ_FUZT01000001.1"/>
</dbReference>
<evidence type="ECO:0000313" key="14">
    <source>
        <dbReference type="EMBL" id="SKC40723.1"/>
    </source>
</evidence>
<feature type="transmembrane region" description="Helical" evidence="10">
    <location>
        <begin position="9"/>
        <end position="30"/>
    </location>
</feature>
<feature type="domain" description="PAC" evidence="12">
    <location>
        <begin position="304"/>
        <end position="358"/>
    </location>
</feature>
<dbReference type="Gene3D" id="3.30.565.10">
    <property type="entry name" value="Histidine kinase-like ATPase, C-terminal domain"/>
    <property type="match status" value="1"/>
</dbReference>
<dbReference type="PROSITE" id="PS50885">
    <property type="entry name" value="HAMP"/>
    <property type="match status" value="1"/>
</dbReference>
<comment type="subcellular location">
    <subcellularLocation>
        <location evidence="2">Membrane</location>
    </subcellularLocation>
</comment>
<dbReference type="EC" id="2.7.13.3" evidence="3"/>
<dbReference type="InterPro" id="IPR003660">
    <property type="entry name" value="HAMP_dom"/>
</dbReference>
<sequence length="595" mass="68599">MKWDIENKILIPFMILIILPILIIGIVSYWNGYQLLLNNKIKEVENNLHEDMLLIDKINEDARKNDILIDLAKDKAINYFIDLNKAGIIILQNNEVILNNLDDNEAFAKSLFNKAIKSKKETYINDDVLFIYKTYDKWNWKIGYGLYKNIFTNELVEFQKNTILIAIIFLVFSMQATIFISHNLSRPIKKLAEICNKIGKGNLKEKINIDREDEIGILADAFNNMVRKLEKNTKKLLEMKKFNEDILRSISIGIMTMDKKGRILSINQAGERLLKYSTNSREQREAFRKKIMDQLTETLFNEESKNEILVLNKMEDGNKLYFDVTTSLLRNKNKKINGAICSFSDITKRKRIENNIERINRLTSVGQLAAGLAHEIRNPLAGMKMSIQVLKSRLCKQNDKSNLNLFNGTLYEIDRLNNLITELLDFAKPHQPKYEMTNILEILNKSLELTKKDINEKDIKTNIHVETHNISIFVDKAQIEQVFINIIRNAVNAMNIKGVLNITINTTIREKINFLRIIFHDNGCGIKQENIDKIFNPFFTTDPQGTGLGLSVVHKLVIENNGEIEVQSVVGKGTKFIIKFPIFGGELSEEKNINN</sequence>
<dbReference type="SMART" id="SM00387">
    <property type="entry name" value="HATPase_c"/>
    <property type="match status" value="1"/>
</dbReference>
<keyword evidence="15" id="KW-1185">Reference proteome</keyword>
<dbReference type="SUPFAM" id="SSF47384">
    <property type="entry name" value="Homodimeric domain of signal transducing histidine kinase"/>
    <property type="match status" value="1"/>
</dbReference>
<feature type="domain" description="Histidine kinase" evidence="11">
    <location>
        <begin position="371"/>
        <end position="584"/>
    </location>
</feature>
<keyword evidence="10" id="KW-0472">Membrane</keyword>
<evidence type="ECO:0000256" key="7">
    <source>
        <dbReference type="ARBA" id="ARBA00022777"/>
    </source>
</evidence>
<keyword evidence="7" id="KW-0418">Kinase</keyword>
<evidence type="ECO:0000256" key="4">
    <source>
        <dbReference type="ARBA" id="ARBA00022553"/>
    </source>
</evidence>
<evidence type="ECO:0000313" key="15">
    <source>
        <dbReference type="Proteomes" id="UP000190285"/>
    </source>
</evidence>